<dbReference type="Proteomes" id="UP000053797">
    <property type="component" value="Unassembled WGS sequence"/>
</dbReference>
<evidence type="ECO:0000313" key="4">
    <source>
        <dbReference type="Proteomes" id="UP000053797"/>
    </source>
</evidence>
<proteinExistence type="predicted"/>
<dbReference type="RefSeq" id="WP_058265842.1">
    <property type="nucleotide sequence ID" value="NZ_FMYN01000006.1"/>
</dbReference>
<feature type="chain" id="PRO_5006891838" description="DUF2268 domain-containing protein" evidence="1">
    <location>
        <begin position="26"/>
        <end position="329"/>
    </location>
</feature>
<evidence type="ECO:0000256" key="1">
    <source>
        <dbReference type="SAM" id="SignalP"/>
    </source>
</evidence>
<feature type="domain" description="DUF2268" evidence="2">
    <location>
        <begin position="130"/>
        <end position="320"/>
    </location>
</feature>
<reference evidence="3 4" key="1">
    <citation type="journal article" date="2015" name="Int. J. Syst. Evol. Microbiol.">
        <title>Exiguobacterium enclense sp. nov., isolated from sediment.</title>
        <authorList>
            <person name="Dastager S.G."/>
            <person name="Mawlankar R."/>
            <person name="Sonalkar V.V."/>
            <person name="Thorat M.N."/>
            <person name="Mual P."/>
            <person name="Verma A."/>
            <person name="Krishnamurthi S."/>
            <person name="Tang S.K."/>
            <person name="Li W.J."/>
        </authorList>
    </citation>
    <scope>NUCLEOTIDE SEQUENCE [LARGE SCALE GENOMIC DNA]</scope>
    <source>
        <strain evidence="3 4">NIO-1109</strain>
    </source>
</reference>
<name>A0A0V8GCF0_9BACL</name>
<accession>A0A0V8GCF0</accession>
<dbReference type="EMBL" id="LNQL01000006">
    <property type="protein sequence ID" value="KSU47823.1"/>
    <property type="molecule type" value="Genomic_DNA"/>
</dbReference>
<protein>
    <recommendedName>
        <fullName evidence="2">DUF2268 domain-containing protein</fullName>
    </recommendedName>
</protein>
<feature type="signal peptide" evidence="1">
    <location>
        <begin position="1"/>
        <end position="25"/>
    </location>
</feature>
<dbReference type="InterPro" id="IPR018728">
    <property type="entry name" value="DUF2268"/>
</dbReference>
<organism evidence="3 4">
    <name type="scientific">Exiguobacterium indicum</name>
    <dbReference type="NCBI Taxonomy" id="296995"/>
    <lineage>
        <taxon>Bacteria</taxon>
        <taxon>Bacillati</taxon>
        <taxon>Bacillota</taxon>
        <taxon>Bacilli</taxon>
        <taxon>Bacillales</taxon>
        <taxon>Bacillales Family XII. Incertae Sedis</taxon>
        <taxon>Exiguobacterium</taxon>
    </lineage>
</organism>
<keyword evidence="1" id="KW-0732">Signal</keyword>
<sequence>MKKGWLVLLCLILLTLSGCTVWERAENFFSQNDETIKNKTIKIGQDDQVKIVPLYTQYNQYLEEAMQTGNSDDNTNSYLKHVLGYIDEIGEQQNLDLTYMKSYFMLQATEYKEQLLSRTKELMKQDTEIKTIIEKSYTASHRALPKQTNTIFIVPVNTEFMERMDVMGGVAGLATRDCFMLFLTADYDQKMLDYAVAHEYHHTALYDRMKLDTSLEDEASPLIHSLLLEGKADQFAKHVVKGVTPAWVEPLEEETKQRVLRLMKNGELTQDDIMDGNKDKDVPLWSMYRLGKDIMDAYLEKHPSESIVDWTTQDAETILKDYKYKNDLF</sequence>
<dbReference type="AlphaFoldDB" id="A0A0V8GCF0"/>
<dbReference type="OrthoDB" id="1437293at2"/>
<dbReference type="PROSITE" id="PS51257">
    <property type="entry name" value="PROKAR_LIPOPROTEIN"/>
    <property type="match status" value="1"/>
</dbReference>
<dbReference type="Pfam" id="PF10026">
    <property type="entry name" value="DUF2268"/>
    <property type="match status" value="1"/>
</dbReference>
<gene>
    <name evidence="3" type="ORF">AS033_14265</name>
</gene>
<evidence type="ECO:0000313" key="3">
    <source>
        <dbReference type="EMBL" id="KSU47823.1"/>
    </source>
</evidence>
<evidence type="ECO:0000259" key="2">
    <source>
        <dbReference type="Pfam" id="PF10026"/>
    </source>
</evidence>
<comment type="caution">
    <text evidence="3">The sequence shown here is derived from an EMBL/GenBank/DDBJ whole genome shotgun (WGS) entry which is preliminary data.</text>
</comment>